<dbReference type="PANTHER" id="PTHR43133:SF63">
    <property type="entry name" value="RNA POLYMERASE SIGMA FACTOR FECI-RELATED"/>
    <property type="match status" value="1"/>
</dbReference>
<dbReference type="InterPro" id="IPR013249">
    <property type="entry name" value="RNA_pol_sigma70_r4_t2"/>
</dbReference>
<dbReference type="InterPro" id="IPR039425">
    <property type="entry name" value="RNA_pol_sigma-70-like"/>
</dbReference>
<dbReference type="Pfam" id="PF04542">
    <property type="entry name" value="Sigma70_r2"/>
    <property type="match status" value="1"/>
</dbReference>
<dbReference type="GO" id="GO:0006352">
    <property type="term" value="P:DNA-templated transcription initiation"/>
    <property type="evidence" value="ECO:0007669"/>
    <property type="project" value="InterPro"/>
</dbReference>
<reference evidence="7 8" key="1">
    <citation type="submission" date="2017-10" db="EMBL/GenBank/DDBJ databases">
        <title>Frigbacter circumglobatus gen. nov. sp. nov., isolated from sediment cultured in situ.</title>
        <authorList>
            <person name="Zhao Z."/>
        </authorList>
    </citation>
    <scope>NUCLEOTIDE SEQUENCE [LARGE SCALE GENOMIC DNA]</scope>
    <source>
        <strain evidence="7 8">ZYL</strain>
    </source>
</reference>
<dbReference type="InterPro" id="IPR014284">
    <property type="entry name" value="RNA_pol_sigma-70_dom"/>
</dbReference>
<dbReference type="RefSeq" id="WP_099472096.1">
    <property type="nucleotide sequence ID" value="NZ_CP041025.1"/>
</dbReference>
<feature type="domain" description="RNA polymerase sigma-70 region 2" evidence="5">
    <location>
        <begin position="31"/>
        <end position="94"/>
    </location>
</feature>
<dbReference type="GO" id="GO:0016987">
    <property type="term" value="F:sigma factor activity"/>
    <property type="evidence" value="ECO:0007669"/>
    <property type="project" value="UniProtKB-KW"/>
</dbReference>
<evidence type="ECO:0000256" key="4">
    <source>
        <dbReference type="ARBA" id="ARBA00023163"/>
    </source>
</evidence>
<dbReference type="Gene3D" id="1.10.1740.10">
    <property type="match status" value="1"/>
</dbReference>
<feature type="domain" description="RNA polymerase sigma factor 70 region 4 type 2" evidence="6">
    <location>
        <begin position="128"/>
        <end position="180"/>
    </location>
</feature>
<dbReference type="InterPro" id="IPR013325">
    <property type="entry name" value="RNA_pol_sigma_r2"/>
</dbReference>
<organism evidence="7 8">
    <name type="scientific">Paremcibacter congregatus</name>
    <dbReference type="NCBI Taxonomy" id="2043170"/>
    <lineage>
        <taxon>Bacteria</taxon>
        <taxon>Pseudomonadati</taxon>
        <taxon>Pseudomonadota</taxon>
        <taxon>Alphaproteobacteria</taxon>
        <taxon>Emcibacterales</taxon>
        <taxon>Emcibacteraceae</taxon>
        <taxon>Paremcibacter</taxon>
    </lineage>
</organism>
<dbReference type="Proteomes" id="UP000229730">
    <property type="component" value="Unassembled WGS sequence"/>
</dbReference>
<keyword evidence="2" id="KW-0805">Transcription regulation</keyword>
<dbReference type="InterPro" id="IPR036388">
    <property type="entry name" value="WH-like_DNA-bd_sf"/>
</dbReference>
<evidence type="ECO:0008006" key="9">
    <source>
        <dbReference type="Google" id="ProtNLM"/>
    </source>
</evidence>
<evidence type="ECO:0000256" key="1">
    <source>
        <dbReference type="ARBA" id="ARBA00010641"/>
    </source>
</evidence>
<dbReference type="SUPFAM" id="SSF88946">
    <property type="entry name" value="Sigma2 domain of RNA polymerase sigma factors"/>
    <property type="match status" value="1"/>
</dbReference>
<dbReference type="InterPro" id="IPR007627">
    <property type="entry name" value="RNA_pol_sigma70_r2"/>
</dbReference>
<evidence type="ECO:0000259" key="5">
    <source>
        <dbReference type="Pfam" id="PF04542"/>
    </source>
</evidence>
<dbReference type="NCBIfam" id="TIGR02937">
    <property type="entry name" value="sigma70-ECF"/>
    <property type="match status" value="1"/>
</dbReference>
<dbReference type="GO" id="GO:0003677">
    <property type="term" value="F:DNA binding"/>
    <property type="evidence" value="ECO:0007669"/>
    <property type="project" value="InterPro"/>
</dbReference>
<sequence length="195" mass="22823">MRSDATPVIKQEKSLVRKQNAGRGAFMSRVVEEYQKGLHRFIYAKVKCQDVAAEITQETFLRIMRLDRPEELEYPQAYLYRVAHNLVIDKQRRDNLKVIDGSVDLDVEACEGTEASPEECLDYKQTHEDFLRAFEELPLRPRQVFYLRRYENLKVSQIAEKLGISTRMVHKHMTNSLAHLELKLKPKDQMRGDGK</sequence>
<keyword evidence="4" id="KW-0804">Transcription</keyword>
<dbReference type="OrthoDB" id="9794372at2"/>
<dbReference type="SUPFAM" id="SSF88659">
    <property type="entry name" value="Sigma3 and sigma4 domains of RNA polymerase sigma factors"/>
    <property type="match status" value="1"/>
</dbReference>
<dbReference type="PANTHER" id="PTHR43133">
    <property type="entry name" value="RNA POLYMERASE ECF-TYPE SIGMA FACTO"/>
    <property type="match status" value="1"/>
</dbReference>
<evidence type="ECO:0000313" key="7">
    <source>
        <dbReference type="EMBL" id="PHZ85208.1"/>
    </source>
</evidence>
<comment type="caution">
    <text evidence="7">The sequence shown here is derived from an EMBL/GenBank/DDBJ whole genome shotgun (WGS) entry which is preliminary data.</text>
</comment>
<evidence type="ECO:0000256" key="2">
    <source>
        <dbReference type="ARBA" id="ARBA00023015"/>
    </source>
</evidence>
<dbReference type="AlphaFoldDB" id="A0A2G4YSA6"/>
<evidence type="ECO:0000313" key="8">
    <source>
        <dbReference type="Proteomes" id="UP000229730"/>
    </source>
</evidence>
<keyword evidence="8" id="KW-1185">Reference proteome</keyword>
<dbReference type="Pfam" id="PF08281">
    <property type="entry name" value="Sigma70_r4_2"/>
    <property type="match status" value="1"/>
</dbReference>
<comment type="similarity">
    <text evidence="1">Belongs to the sigma-70 factor family. ECF subfamily.</text>
</comment>
<dbReference type="EMBL" id="PDEM01000016">
    <property type="protein sequence ID" value="PHZ85208.1"/>
    <property type="molecule type" value="Genomic_DNA"/>
</dbReference>
<accession>A0A2G4YSA6</accession>
<gene>
    <name evidence="7" type="ORF">CRD36_07305</name>
</gene>
<protein>
    <recommendedName>
        <fullName evidence="9">RNA polymerase subunit sigma-70</fullName>
    </recommendedName>
</protein>
<proteinExistence type="inferred from homology"/>
<evidence type="ECO:0000259" key="6">
    <source>
        <dbReference type="Pfam" id="PF08281"/>
    </source>
</evidence>
<name>A0A2G4YSA6_9PROT</name>
<dbReference type="Gene3D" id="1.10.10.10">
    <property type="entry name" value="Winged helix-like DNA-binding domain superfamily/Winged helix DNA-binding domain"/>
    <property type="match status" value="1"/>
</dbReference>
<evidence type="ECO:0000256" key="3">
    <source>
        <dbReference type="ARBA" id="ARBA00023082"/>
    </source>
</evidence>
<dbReference type="InParanoid" id="A0A2G4YSA6"/>
<dbReference type="InterPro" id="IPR013324">
    <property type="entry name" value="RNA_pol_sigma_r3/r4-like"/>
</dbReference>
<keyword evidence="3" id="KW-0731">Sigma factor</keyword>